<protein>
    <recommendedName>
        <fullName evidence="4">Lipopolysaccharide export system permease protein LptF</fullName>
    </recommendedName>
</protein>
<keyword evidence="6" id="KW-1003">Cell membrane</keyword>
<keyword evidence="5" id="KW-0813">Transport</keyword>
<keyword evidence="8 12" id="KW-0812">Transmembrane</keyword>
<keyword evidence="9 12" id="KW-1133">Transmembrane helix</keyword>
<dbReference type="GO" id="GO:0015920">
    <property type="term" value="P:lipopolysaccharide transport"/>
    <property type="evidence" value="ECO:0007669"/>
    <property type="project" value="TreeGrafter"/>
</dbReference>
<reference evidence="13" key="1">
    <citation type="journal article" date="2014" name="Int. J. Syst. Evol. Microbiol.">
        <title>Complete genome sequence of Corynebacterium casei LMG S-19264T (=DSM 44701T), isolated from a smear-ripened cheese.</title>
        <authorList>
            <consortium name="US DOE Joint Genome Institute (JGI-PGF)"/>
            <person name="Walter F."/>
            <person name="Albersmeier A."/>
            <person name="Kalinowski J."/>
            <person name="Ruckert C."/>
        </authorList>
    </citation>
    <scope>NUCLEOTIDE SEQUENCE</scope>
    <source>
        <strain evidence="13">CGMCC 1.15758</strain>
    </source>
</reference>
<dbReference type="Pfam" id="PF03739">
    <property type="entry name" value="LptF_LptG"/>
    <property type="match status" value="1"/>
</dbReference>
<feature type="transmembrane region" description="Helical" evidence="12">
    <location>
        <begin position="59"/>
        <end position="77"/>
    </location>
</feature>
<organism evidence="13 14">
    <name type="scientific">Cysteiniphilum litorale</name>
    <dbReference type="NCBI Taxonomy" id="2056700"/>
    <lineage>
        <taxon>Bacteria</taxon>
        <taxon>Pseudomonadati</taxon>
        <taxon>Pseudomonadota</taxon>
        <taxon>Gammaproteobacteria</taxon>
        <taxon>Thiotrichales</taxon>
        <taxon>Fastidiosibacteraceae</taxon>
        <taxon>Cysteiniphilum</taxon>
    </lineage>
</organism>
<comment type="function">
    <text evidence="1">Part of the ABC transporter complex LptBFG involved in the translocation of lipopolysaccharide (LPS) from the inner membrane to the outer membrane.</text>
</comment>
<comment type="subunit">
    <text evidence="11">Component of the lipopolysaccharide transport and assembly complex. The LptBFG transporter is composed of two ATP-binding proteins (LptB) and two transmembrane proteins (LptF and LptG).</text>
</comment>
<feature type="transmembrane region" description="Helical" evidence="12">
    <location>
        <begin position="324"/>
        <end position="345"/>
    </location>
</feature>
<evidence type="ECO:0000256" key="7">
    <source>
        <dbReference type="ARBA" id="ARBA00022519"/>
    </source>
</evidence>
<accession>A0A8J2Z2F4</accession>
<evidence type="ECO:0000256" key="12">
    <source>
        <dbReference type="SAM" id="Phobius"/>
    </source>
</evidence>
<dbReference type="InterPro" id="IPR005495">
    <property type="entry name" value="LptG/LptF_permease"/>
</dbReference>
<dbReference type="AlphaFoldDB" id="A0A8J2Z2F4"/>
<evidence type="ECO:0000256" key="10">
    <source>
        <dbReference type="ARBA" id="ARBA00023136"/>
    </source>
</evidence>
<keyword evidence="10 12" id="KW-0472">Membrane</keyword>
<evidence type="ECO:0000256" key="8">
    <source>
        <dbReference type="ARBA" id="ARBA00022692"/>
    </source>
</evidence>
<dbReference type="GO" id="GO:0043190">
    <property type="term" value="C:ATP-binding cassette (ABC) transporter complex"/>
    <property type="evidence" value="ECO:0007669"/>
    <property type="project" value="InterPro"/>
</dbReference>
<feature type="transmembrane region" description="Helical" evidence="12">
    <location>
        <begin position="12"/>
        <end position="32"/>
    </location>
</feature>
<evidence type="ECO:0000256" key="3">
    <source>
        <dbReference type="ARBA" id="ARBA00007725"/>
    </source>
</evidence>
<evidence type="ECO:0000256" key="2">
    <source>
        <dbReference type="ARBA" id="ARBA00004429"/>
    </source>
</evidence>
<evidence type="ECO:0000256" key="11">
    <source>
        <dbReference type="ARBA" id="ARBA00026081"/>
    </source>
</evidence>
<comment type="subcellular location">
    <subcellularLocation>
        <location evidence="2">Cell inner membrane</location>
        <topology evidence="2">Multi-pass membrane protein</topology>
    </subcellularLocation>
</comment>
<dbReference type="NCBIfam" id="TIGR04407">
    <property type="entry name" value="LptF_YjgP"/>
    <property type="match status" value="1"/>
</dbReference>
<evidence type="ECO:0000256" key="5">
    <source>
        <dbReference type="ARBA" id="ARBA00022448"/>
    </source>
</evidence>
<gene>
    <name evidence="13" type="ORF">GCM10010995_04840</name>
</gene>
<dbReference type="InterPro" id="IPR030922">
    <property type="entry name" value="LptF"/>
</dbReference>
<evidence type="ECO:0000256" key="9">
    <source>
        <dbReference type="ARBA" id="ARBA00022989"/>
    </source>
</evidence>
<dbReference type="PANTHER" id="PTHR33529:SF7">
    <property type="entry name" value="LIPOPOLYSACCHARIDE EXPORT SYSTEM PERMEASE PROTEIN LPTF"/>
    <property type="match status" value="1"/>
</dbReference>
<dbReference type="EMBL" id="BMJS01000003">
    <property type="protein sequence ID" value="GGF90516.1"/>
    <property type="molecule type" value="Genomic_DNA"/>
</dbReference>
<comment type="caution">
    <text evidence="13">The sequence shown here is derived from an EMBL/GenBank/DDBJ whole genome shotgun (WGS) entry which is preliminary data.</text>
</comment>
<feature type="transmembrane region" description="Helical" evidence="12">
    <location>
        <begin position="98"/>
        <end position="121"/>
    </location>
</feature>
<dbReference type="RefSeq" id="WP_117001580.1">
    <property type="nucleotide sequence ID" value="NZ_BMJS01000003.1"/>
</dbReference>
<proteinExistence type="inferred from homology"/>
<evidence type="ECO:0000256" key="1">
    <source>
        <dbReference type="ARBA" id="ARBA00002265"/>
    </source>
</evidence>
<name>A0A8J2Z2F4_9GAMM</name>
<dbReference type="GO" id="GO:0055085">
    <property type="term" value="P:transmembrane transport"/>
    <property type="evidence" value="ECO:0007669"/>
    <property type="project" value="InterPro"/>
</dbReference>
<dbReference type="Proteomes" id="UP000636949">
    <property type="component" value="Unassembled WGS sequence"/>
</dbReference>
<keyword evidence="14" id="KW-1185">Reference proteome</keyword>
<reference evidence="13" key="2">
    <citation type="submission" date="2020-09" db="EMBL/GenBank/DDBJ databases">
        <authorList>
            <person name="Sun Q."/>
            <person name="Zhou Y."/>
        </authorList>
    </citation>
    <scope>NUCLEOTIDE SEQUENCE</scope>
    <source>
        <strain evidence="13">CGMCC 1.15758</strain>
    </source>
</reference>
<evidence type="ECO:0000313" key="14">
    <source>
        <dbReference type="Proteomes" id="UP000636949"/>
    </source>
</evidence>
<dbReference type="PANTHER" id="PTHR33529">
    <property type="entry name" value="SLR0882 PROTEIN-RELATED"/>
    <property type="match status" value="1"/>
</dbReference>
<feature type="transmembrane region" description="Helical" evidence="12">
    <location>
        <begin position="298"/>
        <end position="318"/>
    </location>
</feature>
<dbReference type="OrthoDB" id="9778062at2"/>
<sequence length="362" mass="41082">MILLRYLNRELVNMTMAIILILLLIVISNMFVRYLSIVSGGNIEADAVFKMISVMLPKYIAYLLPIAFFFAILIVYGKMFANNELTVTFACGTSWFRLLKFIMIPALSLFAIELILTLLVLPKMDQNYFLVQKTTTKSSLLSFIQPGKITPFSDGKQVVYTKSTDPDGTLHDIFIYQQKPNNGSTIITAPTGYAETRPDGNQYLVLKNGYFYDAKPGVAEVQKGHFTEATQFIPTKVSVGYNNSIESVPTSELINSNEPRYQAELQWRLSFPLAILVSSLIALAMCKMRPRQSRYSKIIPALIVFILYFNLLSLSKSWLNDGNIPSWLGLWWVHIVFAGIMLLILKQYNGRIFEEKTKEVNT</sequence>
<comment type="similarity">
    <text evidence="3">Belongs to the LptF/LptG family.</text>
</comment>
<evidence type="ECO:0000313" key="13">
    <source>
        <dbReference type="EMBL" id="GGF90516.1"/>
    </source>
</evidence>
<evidence type="ECO:0000256" key="4">
    <source>
        <dbReference type="ARBA" id="ARBA00014213"/>
    </source>
</evidence>
<evidence type="ECO:0000256" key="6">
    <source>
        <dbReference type="ARBA" id="ARBA00022475"/>
    </source>
</evidence>
<keyword evidence="7" id="KW-0997">Cell inner membrane</keyword>